<feature type="compositionally biased region" description="Low complexity" evidence="2">
    <location>
        <begin position="1122"/>
        <end position="1133"/>
    </location>
</feature>
<feature type="compositionally biased region" description="Low complexity" evidence="2">
    <location>
        <begin position="217"/>
        <end position="228"/>
    </location>
</feature>
<feature type="compositionally biased region" description="Polar residues" evidence="2">
    <location>
        <begin position="249"/>
        <end position="266"/>
    </location>
</feature>
<evidence type="ECO:0000256" key="2">
    <source>
        <dbReference type="SAM" id="MobiDB-lite"/>
    </source>
</evidence>
<dbReference type="InParanoid" id="A0A067MQD3"/>
<dbReference type="HOGENOM" id="CLU_004950_0_0_1"/>
<dbReference type="STRING" id="930990.A0A067MQD3"/>
<evidence type="ECO:0000313" key="4">
    <source>
        <dbReference type="Proteomes" id="UP000027195"/>
    </source>
</evidence>
<dbReference type="EMBL" id="KL198025">
    <property type="protein sequence ID" value="KDQ16900.1"/>
    <property type="molecule type" value="Genomic_DNA"/>
</dbReference>
<feature type="coiled-coil region" evidence="1">
    <location>
        <begin position="461"/>
        <end position="692"/>
    </location>
</feature>
<dbReference type="OrthoDB" id="2593174at2759"/>
<sequence length="1222" mass="135152">MSVWGKFNPLNLLSKSQQPPPSPEQPSISGPSSQNGSVMSGVYEAHPNLSVFHDDATQTSPKAPVTPKGSMRSMFRRSKLPKDTSLNKSPSPASLGPSSPAPSSLGVSDLRPKKSKRVSAQSVAASILSTASTVKPQKVDDPTATLPPTTPNHPSASSRSIARDKQTHNADNDEPKGEKSRVAFEDLTNQQSTKGDAAASGMKAIPEEGVHTPAQNRAPSRARSSSRPILSQEIFSPPNVSTPLPAASTPLSQQNLSRTMSESRSIGTMLRPSNMPNLFDLSQDLDSIPMDGSMLVMDPGMQSLNFEDEIQDSPAPPRISPSPSIQEAKPAVKASTTAFFSFAGEASNASEQSSPNLEPPVPKDKTIPATPPLSRGPTPEQDAPSPQSTGSALYDTPDHRVIPRIEKTRYFTPLRAPDLIQPYPEEPKSPVESADVPYILATQDRLLASLRAELAVHNDISMQYEAELSSQEELVEQLSSQLEAATEECSLWRNEGERKEAKMRKMRERLRELERLCEDLNEEVERREEESVERVMLDAASGHALSVLHARISGLENTKAILEAKIKDDEVKGEMEKEARERAEKETERLQQEVKRLAETVGAKEQEVMEMRDREVRMAEGAGKMTEEQVQVWKEHVEKLEETRSNLDHELQQARSELEEMRTREAGSQATIAELQAEVSRREQECAELSERTRTMEFEWAEERTVLASAREAADVRCGELDAAHGLALEEIKQLQEQLKDFSVMKEELEAQWQYAEKANTEIKELEIEREELAHRVVEVEAQAEELMLEKEEWEKVKVELDAELREVWEARDELEQDRDKLAEELKVERGGRDELTEVYHQTEHKLSELERDHEFVVNNGKRLEELLRQRDAELTESQERSAASDKATEEARAALSKMTREHMHALEDHTRALQDITDSEMQCRRQMEDAIKRAGESDINAEGYKEQVGNLREELEKLRKQVHELQQASAAKEVQLSQLIKAKAQDKADKEGLNIALDSKQQELELIKRKLAIRGTGGVTPAPSRATGRISEIGSRRQTMDLSTPAVPSSSVARLSALFSDTEVEKEKRPIRLGLETPGPNLNSSVQSNATVTSKQARLAAEAVAAIPSIRPRPRSSLAATPTPGYTRRTTTSMVGPSAPPVPRRPNTVSRATGPAAHRRTISVSDPSGAGMRTPRPSVISPGLTSESEKENLHPAVPKADTSAEVVTATAPRRRTLVPAS</sequence>
<feature type="coiled-coil region" evidence="1">
    <location>
        <begin position="942"/>
        <end position="1011"/>
    </location>
</feature>
<name>A0A067MQD3_BOTB1</name>
<feature type="region of interest" description="Disordered" evidence="2">
    <location>
        <begin position="873"/>
        <end position="897"/>
    </location>
</feature>
<reference evidence="4" key="1">
    <citation type="journal article" date="2014" name="Proc. Natl. Acad. Sci. U.S.A.">
        <title>Extensive sampling of basidiomycete genomes demonstrates inadequacy of the white-rot/brown-rot paradigm for wood decay fungi.</title>
        <authorList>
            <person name="Riley R."/>
            <person name="Salamov A.A."/>
            <person name="Brown D.W."/>
            <person name="Nagy L.G."/>
            <person name="Floudas D."/>
            <person name="Held B.W."/>
            <person name="Levasseur A."/>
            <person name="Lombard V."/>
            <person name="Morin E."/>
            <person name="Otillar R."/>
            <person name="Lindquist E.A."/>
            <person name="Sun H."/>
            <person name="LaButti K.M."/>
            <person name="Schmutz J."/>
            <person name="Jabbour D."/>
            <person name="Luo H."/>
            <person name="Baker S.E."/>
            <person name="Pisabarro A.G."/>
            <person name="Walton J.D."/>
            <person name="Blanchette R.A."/>
            <person name="Henrissat B."/>
            <person name="Martin F."/>
            <person name="Cullen D."/>
            <person name="Hibbett D.S."/>
            <person name="Grigoriev I.V."/>
        </authorList>
    </citation>
    <scope>NUCLEOTIDE SEQUENCE [LARGE SCALE GENOMIC DNA]</scope>
    <source>
        <strain evidence="4">FD-172 SS1</strain>
    </source>
</reference>
<proteinExistence type="predicted"/>
<feature type="coiled-coil region" evidence="1">
    <location>
        <begin position="732"/>
        <end position="867"/>
    </location>
</feature>
<dbReference type="Proteomes" id="UP000027195">
    <property type="component" value="Unassembled WGS sequence"/>
</dbReference>
<keyword evidence="4" id="KW-1185">Reference proteome</keyword>
<protein>
    <submittedName>
        <fullName evidence="3">Uncharacterized protein</fullName>
    </submittedName>
</protein>
<keyword evidence="1" id="KW-0175">Coiled coil</keyword>
<evidence type="ECO:0000313" key="3">
    <source>
        <dbReference type="EMBL" id="KDQ16900.1"/>
    </source>
</evidence>
<feature type="compositionally biased region" description="Basic and acidic residues" evidence="2">
    <location>
        <begin position="161"/>
        <end position="184"/>
    </location>
</feature>
<organism evidence="3 4">
    <name type="scientific">Botryobasidium botryosum (strain FD-172 SS1)</name>
    <dbReference type="NCBI Taxonomy" id="930990"/>
    <lineage>
        <taxon>Eukaryota</taxon>
        <taxon>Fungi</taxon>
        <taxon>Dikarya</taxon>
        <taxon>Basidiomycota</taxon>
        <taxon>Agaricomycotina</taxon>
        <taxon>Agaricomycetes</taxon>
        <taxon>Cantharellales</taxon>
        <taxon>Botryobasidiaceae</taxon>
        <taxon>Botryobasidium</taxon>
    </lineage>
</organism>
<feature type="region of interest" description="Disordered" evidence="2">
    <location>
        <begin position="290"/>
        <end position="399"/>
    </location>
</feature>
<gene>
    <name evidence="3" type="ORF">BOTBODRAFT_30273</name>
</gene>
<feature type="region of interest" description="Disordered" evidence="2">
    <location>
        <begin position="1114"/>
        <end position="1207"/>
    </location>
</feature>
<accession>A0A067MQD3</accession>
<evidence type="ECO:0000256" key="1">
    <source>
        <dbReference type="SAM" id="Coils"/>
    </source>
</evidence>
<feature type="region of interest" description="Disordered" evidence="2">
    <location>
        <begin position="1"/>
        <end position="278"/>
    </location>
</feature>
<feature type="compositionally biased region" description="Polar residues" evidence="2">
    <location>
        <begin position="118"/>
        <end position="135"/>
    </location>
</feature>
<feature type="compositionally biased region" description="Polar residues" evidence="2">
    <location>
        <begin position="347"/>
        <end position="356"/>
    </location>
</feature>
<feature type="compositionally biased region" description="Low complexity" evidence="2">
    <location>
        <begin position="25"/>
        <end position="34"/>
    </location>
</feature>
<feature type="compositionally biased region" description="Low complexity" evidence="2">
    <location>
        <begin position="89"/>
        <end position="106"/>
    </location>
</feature>
<dbReference type="AlphaFoldDB" id="A0A067MQD3"/>